<dbReference type="InterPro" id="IPR036179">
    <property type="entry name" value="Ig-like_dom_sf"/>
</dbReference>
<keyword evidence="2 6" id="KW-0732">Signal</keyword>
<evidence type="ECO:0000313" key="9">
    <source>
        <dbReference type="RefSeq" id="XP_007945982.1"/>
    </source>
</evidence>
<dbReference type="AlphaFoldDB" id="A0A8B7AES6"/>
<dbReference type="SMART" id="SM00409">
    <property type="entry name" value="IG"/>
    <property type="match status" value="1"/>
</dbReference>
<accession>A0A8B7AES6</accession>
<dbReference type="InterPro" id="IPR003599">
    <property type="entry name" value="Ig_sub"/>
</dbReference>
<dbReference type="InterPro" id="IPR013783">
    <property type="entry name" value="Ig-like_fold"/>
</dbReference>
<keyword evidence="3 5" id="KW-0472">Membrane</keyword>
<keyword evidence="8" id="KW-1185">Reference proteome</keyword>
<protein>
    <submittedName>
        <fullName evidence="9">CD48 antigen</fullName>
    </submittedName>
</protein>
<evidence type="ECO:0000256" key="1">
    <source>
        <dbReference type="ARBA" id="ARBA00004370"/>
    </source>
</evidence>
<dbReference type="GeneID" id="103202858"/>
<dbReference type="GO" id="GO:0016020">
    <property type="term" value="C:membrane"/>
    <property type="evidence" value="ECO:0007669"/>
    <property type="project" value="UniProtKB-SubCell"/>
</dbReference>
<feature type="domain" description="Ig-like" evidence="7">
    <location>
        <begin position="134"/>
        <end position="212"/>
    </location>
</feature>
<dbReference type="SUPFAM" id="SSF48726">
    <property type="entry name" value="Immunoglobulin"/>
    <property type="match status" value="2"/>
</dbReference>
<evidence type="ECO:0000256" key="5">
    <source>
        <dbReference type="SAM" id="Phobius"/>
    </source>
</evidence>
<name>A0A8B7AES6_ORYAF</name>
<feature type="transmembrane region" description="Helical" evidence="5">
    <location>
        <begin position="222"/>
        <end position="242"/>
    </location>
</feature>
<dbReference type="InterPro" id="IPR013106">
    <property type="entry name" value="Ig_V-set"/>
</dbReference>
<comment type="subcellular location">
    <subcellularLocation>
        <location evidence="1">Membrane</location>
    </subcellularLocation>
</comment>
<evidence type="ECO:0000256" key="4">
    <source>
        <dbReference type="ARBA" id="ARBA00023180"/>
    </source>
</evidence>
<evidence type="ECO:0000256" key="2">
    <source>
        <dbReference type="ARBA" id="ARBA00022729"/>
    </source>
</evidence>
<feature type="chain" id="PRO_5034690459" evidence="6">
    <location>
        <begin position="29"/>
        <end position="243"/>
    </location>
</feature>
<dbReference type="InterPro" id="IPR007110">
    <property type="entry name" value="Ig-like_dom"/>
</dbReference>
<dbReference type="PROSITE" id="PS50835">
    <property type="entry name" value="IG_LIKE"/>
    <property type="match status" value="1"/>
</dbReference>
<dbReference type="PANTHER" id="PTHR12080">
    <property type="entry name" value="SIGNALING LYMPHOCYTIC ACTIVATION MOLECULE"/>
    <property type="match status" value="1"/>
</dbReference>
<keyword evidence="5" id="KW-0812">Transmembrane</keyword>
<sequence>MCTRRWEWYLALGLLLVSWPFLVNRIQAHSTREIVVSGSNVSLTVSKLKPDSYKELSWIYAPRQKIVTWTRKRNPEYFKSEFQDKFHLDDNGTLHIYNVRENDSSTYLLQVFTTEGHEHEWQISLEVYDPVSKPGIKIEMTKEVNNSCYAKLLCETLDRHVNYTWYGDSGPFSQDLQNSVLEIIHTPENHSNFYTCQTSNPVSRKNDTVYFTAPCTLAQSSGVVWIAAWLVVMVPVILSLLLT</sequence>
<gene>
    <name evidence="9" type="primary">CD48</name>
</gene>
<proteinExistence type="predicted"/>
<evidence type="ECO:0000256" key="6">
    <source>
        <dbReference type="SAM" id="SignalP"/>
    </source>
</evidence>
<dbReference type="CTD" id="962"/>
<dbReference type="Gene3D" id="2.60.40.10">
    <property type="entry name" value="Immunoglobulins"/>
    <property type="match status" value="2"/>
</dbReference>
<keyword evidence="4" id="KW-0325">Glycoprotein</keyword>
<evidence type="ECO:0000259" key="7">
    <source>
        <dbReference type="PROSITE" id="PS50835"/>
    </source>
</evidence>
<evidence type="ECO:0000256" key="3">
    <source>
        <dbReference type="ARBA" id="ARBA00023136"/>
    </source>
</evidence>
<dbReference type="Pfam" id="PF07686">
    <property type="entry name" value="V-set"/>
    <property type="match status" value="1"/>
</dbReference>
<keyword evidence="5" id="KW-1133">Transmembrane helix</keyword>
<evidence type="ECO:0000313" key="8">
    <source>
        <dbReference type="Proteomes" id="UP000694850"/>
    </source>
</evidence>
<dbReference type="InterPro" id="IPR015631">
    <property type="entry name" value="CD2/SLAM_rcpt"/>
</dbReference>
<dbReference type="OrthoDB" id="9835793at2759"/>
<dbReference type="PANTHER" id="PTHR12080:SF134">
    <property type="entry name" value="CD48 ANTIGEN"/>
    <property type="match status" value="1"/>
</dbReference>
<dbReference type="RefSeq" id="XP_007945982.1">
    <property type="nucleotide sequence ID" value="XM_007947791.1"/>
</dbReference>
<dbReference type="Proteomes" id="UP000694850">
    <property type="component" value="Unplaced"/>
</dbReference>
<organism evidence="8 9">
    <name type="scientific">Orycteropus afer afer</name>
    <dbReference type="NCBI Taxonomy" id="1230840"/>
    <lineage>
        <taxon>Eukaryota</taxon>
        <taxon>Metazoa</taxon>
        <taxon>Chordata</taxon>
        <taxon>Craniata</taxon>
        <taxon>Vertebrata</taxon>
        <taxon>Euteleostomi</taxon>
        <taxon>Mammalia</taxon>
        <taxon>Eutheria</taxon>
        <taxon>Afrotheria</taxon>
        <taxon>Tubulidentata</taxon>
        <taxon>Orycteropodidae</taxon>
        <taxon>Orycteropus</taxon>
    </lineage>
</organism>
<feature type="signal peptide" evidence="6">
    <location>
        <begin position="1"/>
        <end position="28"/>
    </location>
</feature>
<reference evidence="9" key="1">
    <citation type="submission" date="2025-08" db="UniProtKB">
        <authorList>
            <consortium name="RefSeq"/>
        </authorList>
    </citation>
    <scope>IDENTIFICATION</scope>
</reference>